<proteinExistence type="predicted"/>
<dbReference type="EMBL" id="JAHDYR010000015">
    <property type="protein sequence ID" value="KAG9394289.1"/>
    <property type="molecule type" value="Genomic_DNA"/>
</dbReference>
<keyword evidence="1" id="KW-1133">Transmembrane helix</keyword>
<gene>
    <name evidence="2" type="ORF">J8273_3922</name>
</gene>
<dbReference type="InterPro" id="IPR027417">
    <property type="entry name" value="P-loop_NTPase"/>
</dbReference>
<keyword evidence="1" id="KW-0472">Membrane</keyword>
<sequence>MHPLLAGIMRNNVTDAQSLLCDIQDYYTDGDNGLVSMSKLLRMKNINKPDNRIHVLLLGDSSSGKSSFVNFYCSDPDSATPYEHILETGVRSTTQTLTFVEKAEKRGTLDADSSMQHSQTARDLVNAVGDPRLRRYVVTELVPSNARCFDNIIFADTPGMLLSNAEQPFDVHRTLHWLADEWSDLILCFLSFDANSHTLDLVGELCSTPAGQSKTHFLLNRVDQVHDDYDHISLVVQTTQNLAKVLPHRFNILTTFVPQLATKPRTHNSMPLVERIVSDTVSIHAQRCLRRFEKDIDKLNGAVDVALDWHSLSTIRRSKMRVLYLLFTSTILGVLIVSGLLLGSNRYPGLPTYLTKTLGVVIGFPPVRVWGSLASIATVALAGLIGSYLLTPKVSKHRASVLEEAGAQLDELAAIAAEMRHQFVTDKKRREAEALLDSSEGI</sequence>
<protein>
    <recommendedName>
        <fullName evidence="4">G domain-containing protein</fullName>
    </recommendedName>
</protein>
<comment type="caution">
    <text evidence="2">The sequence shown here is derived from an EMBL/GenBank/DDBJ whole genome shotgun (WGS) entry which is preliminary data.</text>
</comment>
<dbReference type="OrthoDB" id="1716625at2759"/>
<keyword evidence="1" id="KW-0812">Transmembrane</keyword>
<evidence type="ECO:0000313" key="2">
    <source>
        <dbReference type="EMBL" id="KAG9394289.1"/>
    </source>
</evidence>
<evidence type="ECO:0000313" key="3">
    <source>
        <dbReference type="Proteomes" id="UP000717585"/>
    </source>
</evidence>
<dbReference type="Gene3D" id="3.40.50.300">
    <property type="entry name" value="P-loop containing nucleotide triphosphate hydrolases"/>
    <property type="match status" value="1"/>
</dbReference>
<feature type="transmembrane region" description="Helical" evidence="1">
    <location>
        <begin position="369"/>
        <end position="390"/>
    </location>
</feature>
<name>A0A8J6B6U0_9EUKA</name>
<reference evidence="2" key="1">
    <citation type="submission" date="2021-05" db="EMBL/GenBank/DDBJ databases">
        <title>A free-living protist that lacks canonical eukaryotic 1 DNA replication and segregation systems.</title>
        <authorList>
            <person name="Salas-Leiva D.E."/>
            <person name="Tromer E.C."/>
            <person name="Curtis B.A."/>
            <person name="Jerlstrom-Hultqvist J."/>
            <person name="Kolisko M."/>
            <person name="Yi Z."/>
            <person name="Salas-Leiva J.S."/>
            <person name="Gallot-Lavallee L."/>
            <person name="Kops G.J.P.L."/>
            <person name="Archibald J.M."/>
            <person name="Simpson A.G.B."/>
            <person name="Roger A.J."/>
        </authorList>
    </citation>
    <scope>NUCLEOTIDE SEQUENCE</scope>
    <source>
        <strain evidence="2">BICM</strain>
    </source>
</reference>
<dbReference type="SUPFAM" id="SSF52540">
    <property type="entry name" value="P-loop containing nucleoside triphosphate hydrolases"/>
    <property type="match status" value="1"/>
</dbReference>
<evidence type="ECO:0000256" key="1">
    <source>
        <dbReference type="SAM" id="Phobius"/>
    </source>
</evidence>
<organism evidence="2 3">
    <name type="scientific">Carpediemonas membranifera</name>
    <dbReference type="NCBI Taxonomy" id="201153"/>
    <lineage>
        <taxon>Eukaryota</taxon>
        <taxon>Metamonada</taxon>
        <taxon>Carpediemonas-like organisms</taxon>
        <taxon>Carpediemonas</taxon>
    </lineage>
</organism>
<accession>A0A8J6B6U0</accession>
<dbReference type="AlphaFoldDB" id="A0A8J6B6U0"/>
<keyword evidence="3" id="KW-1185">Reference proteome</keyword>
<feature type="transmembrane region" description="Helical" evidence="1">
    <location>
        <begin position="322"/>
        <end position="342"/>
    </location>
</feature>
<evidence type="ECO:0008006" key="4">
    <source>
        <dbReference type="Google" id="ProtNLM"/>
    </source>
</evidence>
<dbReference type="Proteomes" id="UP000717585">
    <property type="component" value="Unassembled WGS sequence"/>
</dbReference>